<gene>
    <name evidence="1" type="ORF">MM171A00291_0023</name>
    <name evidence="2" type="ORF">MM171B00223_0034</name>
</gene>
<evidence type="ECO:0000313" key="1">
    <source>
        <dbReference type="EMBL" id="QJB00715.1"/>
    </source>
</evidence>
<proteinExistence type="predicted"/>
<accession>A0A6M3M4U5</accession>
<organism evidence="1">
    <name type="scientific">viral metagenome</name>
    <dbReference type="NCBI Taxonomy" id="1070528"/>
    <lineage>
        <taxon>unclassified sequences</taxon>
        <taxon>metagenomes</taxon>
        <taxon>organismal metagenomes</taxon>
    </lineage>
</organism>
<dbReference type="AlphaFoldDB" id="A0A6M3M4U5"/>
<name>A0A6M3M4U5_9ZZZZ</name>
<dbReference type="EMBL" id="MT143887">
    <property type="protein sequence ID" value="QJB04657.1"/>
    <property type="molecule type" value="Genomic_DNA"/>
</dbReference>
<reference evidence="1" key="1">
    <citation type="submission" date="2020-03" db="EMBL/GenBank/DDBJ databases">
        <title>The deep terrestrial virosphere.</title>
        <authorList>
            <person name="Holmfeldt K."/>
            <person name="Nilsson E."/>
            <person name="Simone D."/>
            <person name="Lopez-Fernandez M."/>
            <person name="Wu X."/>
            <person name="de Brujin I."/>
            <person name="Lundin D."/>
            <person name="Andersson A."/>
            <person name="Bertilsson S."/>
            <person name="Dopson M."/>
        </authorList>
    </citation>
    <scope>NUCLEOTIDE SEQUENCE</scope>
    <source>
        <strain evidence="1">MM171A00291</strain>
        <strain evidence="2">MM171B00223</strain>
    </source>
</reference>
<dbReference type="EMBL" id="MT143699">
    <property type="protein sequence ID" value="QJB00715.1"/>
    <property type="molecule type" value="Genomic_DNA"/>
</dbReference>
<sequence>MEIEKAIKLLTELVNSNGGIAHKMALKTIKSILLPITNQPVVECDASIVDTY</sequence>
<evidence type="ECO:0000313" key="2">
    <source>
        <dbReference type="EMBL" id="QJB04657.1"/>
    </source>
</evidence>
<protein>
    <submittedName>
        <fullName evidence="1">Uncharacterized protein</fullName>
    </submittedName>
</protein>